<comment type="subcellular location">
    <subcellularLocation>
        <location evidence="2">Cytoplasm</location>
    </subcellularLocation>
    <subcellularLocation>
        <location evidence="1">Nucleus</location>
    </subcellularLocation>
</comment>
<evidence type="ECO:0000313" key="7">
    <source>
        <dbReference type="Proteomes" id="UP001353858"/>
    </source>
</evidence>
<dbReference type="EMBL" id="JARPUR010000001">
    <property type="protein sequence ID" value="KAK4885413.1"/>
    <property type="molecule type" value="Genomic_DNA"/>
</dbReference>
<accession>A0AAN7PGH8</accession>
<dbReference type="InterPro" id="IPR029404">
    <property type="entry name" value="CDIN1"/>
</dbReference>
<dbReference type="AlphaFoldDB" id="A0AAN7PGH8"/>
<name>A0AAN7PGH8_9COLE</name>
<gene>
    <name evidence="6" type="ORF">RN001_001684</name>
</gene>
<keyword evidence="3" id="KW-0963">Cytoplasm</keyword>
<evidence type="ECO:0000313" key="6">
    <source>
        <dbReference type="EMBL" id="KAK4885413.1"/>
    </source>
</evidence>
<evidence type="ECO:0000256" key="5">
    <source>
        <dbReference type="ARBA" id="ARBA00023480"/>
    </source>
</evidence>
<dbReference type="GO" id="GO:0005634">
    <property type="term" value="C:nucleus"/>
    <property type="evidence" value="ECO:0007669"/>
    <property type="project" value="UniProtKB-SubCell"/>
</dbReference>
<dbReference type="PANTHER" id="PTHR31661">
    <property type="entry name" value="SIMILAR TO CDNA SEQUENCE BC052040"/>
    <property type="match status" value="1"/>
</dbReference>
<reference evidence="7" key="1">
    <citation type="submission" date="2023-01" db="EMBL/GenBank/DDBJ databases">
        <title>Key to firefly adult light organ development and bioluminescence: homeobox transcription factors regulate luciferase expression and transportation to peroxisome.</title>
        <authorList>
            <person name="Fu X."/>
        </authorList>
    </citation>
    <scope>NUCLEOTIDE SEQUENCE [LARGE SCALE GENOMIC DNA]</scope>
</reference>
<comment type="caution">
    <text evidence="6">The sequence shown here is derived from an EMBL/GenBank/DDBJ whole genome shotgun (WGS) entry which is preliminary data.</text>
</comment>
<dbReference type="PANTHER" id="PTHR31661:SF1">
    <property type="entry name" value="CDAN1-INTERACTING NUCLEASE 1"/>
    <property type="match status" value="1"/>
</dbReference>
<sequence length="260" mass="30536">MELDVYKKIIKTINNHQGLSKDCLEHLKAIFSQVSSDTLHSIVSNEYQKRMKYYYVKTPEAVDKFYSLYREAVNSDQPSGIIIRIAVNTGICPCLIAKLILQKPFMDDSVLNKSVFKISSEVKRYIRDTNLIPDPRLAYEVYLCTLYDDLYSPTVEIMKTSIGQEYEIKLQREMTQLGLAFRAEEHLRKYGYDKTPDIKLEIPIAVNGFIINWVESKARFADEEIHKEYFRSQYGSYWNRFGPGLVIYWFGFVETKRIRR</sequence>
<dbReference type="Proteomes" id="UP001353858">
    <property type="component" value="Unassembled WGS sequence"/>
</dbReference>
<evidence type="ECO:0000256" key="2">
    <source>
        <dbReference type="ARBA" id="ARBA00004496"/>
    </source>
</evidence>
<evidence type="ECO:0000256" key="1">
    <source>
        <dbReference type="ARBA" id="ARBA00004123"/>
    </source>
</evidence>
<dbReference type="Pfam" id="PF14811">
    <property type="entry name" value="TPD"/>
    <property type="match status" value="1"/>
</dbReference>
<keyword evidence="7" id="KW-1185">Reference proteome</keyword>
<organism evidence="6 7">
    <name type="scientific">Aquatica leii</name>
    <dbReference type="NCBI Taxonomy" id="1421715"/>
    <lineage>
        <taxon>Eukaryota</taxon>
        <taxon>Metazoa</taxon>
        <taxon>Ecdysozoa</taxon>
        <taxon>Arthropoda</taxon>
        <taxon>Hexapoda</taxon>
        <taxon>Insecta</taxon>
        <taxon>Pterygota</taxon>
        <taxon>Neoptera</taxon>
        <taxon>Endopterygota</taxon>
        <taxon>Coleoptera</taxon>
        <taxon>Polyphaga</taxon>
        <taxon>Elateriformia</taxon>
        <taxon>Elateroidea</taxon>
        <taxon>Lampyridae</taxon>
        <taxon>Luciolinae</taxon>
        <taxon>Aquatica</taxon>
    </lineage>
</organism>
<dbReference type="GO" id="GO:0005737">
    <property type="term" value="C:cytoplasm"/>
    <property type="evidence" value="ECO:0007669"/>
    <property type="project" value="UniProtKB-SubCell"/>
</dbReference>
<protein>
    <recommendedName>
        <fullName evidence="5">CDAN1-interacting nuclease 1</fullName>
    </recommendedName>
</protein>
<evidence type="ECO:0000256" key="4">
    <source>
        <dbReference type="ARBA" id="ARBA00023242"/>
    </source>
</evidence>
<proteinExistence type="predicted"/>
<evidence type="ECO:0000256" key="3">
    <source>
        <dbReference type="ARBA" id="ARBA00022490"/>
    </source>
</evidence>
<keyword evidence="4" id="KW-0539">Nucleus</keyword>